<accession>A0A1H7UVH9</accession>
<evidence type="ECO:0000313" key="1">
    <source>
        <dbReference type="EMBL" id="SEM00467.1"/>
    </source>
</evidence>
<dbReference type="Proteomes" id="UP000183894">
    <property type="component" value="Unassembled WGS sequence"/>
</dbReference>
<dbReference type="EMBL" id="FOAD01000014">
    <property type="protein sequence ID" value="SEM00467.1"/>
    <property type="molecule type" value="Genomic_DNA"/>
</dbReference>
<dbReference type="InterPro" id="IPR017589">
    <property type="entry name" value="CRISPR-assoc_prot_Cas10d/Csc3"/>
</dbReference>
<organism evidence="1 2">
    <name type="scientific">Haloferax larsenii</name>
    <dbReference type="NCBI Taxonomy" id="302484"/>
    <lineage>
        <taxon>Archaea</taxon>
        <taxon>Methanobacteriati</taxon>
        <taxon>Methanobacteriota</taxon>
        <taxon>Stenosarchaea group</taxon>
        <taxon>Halobacteria</taxon>
        <taxon>Halobacteriales</taxon>
        <taxon>Haloferacaceae</taxon>
        <taxon>Haloferax</taxon>
    </lineage>
</organism>
<dbReference type="AlphaFoldDB" id="A0A1H7UVH9"/>
<evidence type="ECO:0000313" key="2">
    <source>
        <dbReference type="Proteomes" id="UP000183894"/>
    </source>
</evidence>
<name>A0A1H7UVH9_HALLR</name>
<dbReference type="OrthoDB" id="258401at2157"/>
<dbReference type="NCBIfam" id="TIGR03174">
    <property type="entry name" value="cas_Csc3"/>
    <property type="match status" value="1"/>
</dbReference>
<proteinExistence type="predicted"/>
<sequence length="832" mass="92138">MNGESIFQNVDELHPVLAEFLVDIDPRLLDEGWGFEVAKGTAYGQTDQSMVNHIRNGVFALTRLNEIAPTFGAYQLSDQELRESIALFVVHDLHKYRDEETTVHTEYDIDSEEVNALVDALNVGEFAPSLRLEDFHACTVDHENSWNSNPEQSTRTYDRLRPFVRLADAFASCETPESAASDRNERALAEAYSGSDLELRSHVLDDVKGIFTNLLNGVIAREVAERAGYQLLLIYQDGCVYVADESASEPQIDAAMTDALYNRLTEEVGTSHPAYDDRQRLAENLTVQSQGFYTINEQDFFYAGAANVLLAVTVKAVQDADPDSDPTDSMRETMELLNTRLPIDIDASTRVAPGYARLAYTVKRAFVDPLVDNGSLEDDALTATCRLFGLDEPAIDGLQELRDDDEVSLTAGGKWDYGYAIGQHVSDLVRQKGWSPAAEHIAKYLLERLGEMAPEWQETVMAAHTGEFETELKAYIADVLRIDGGASDPTTETEKLTDPFEEHHTARRGKTCTFCNRGTTSGRKGDMKTPKSLTTFQAGYSNRVPADAGGPEKLLACIPCQVEFSLRETGATRREAGRLFIHLVPDYFYTPTMWSLYADEIFARFTGEAMTRMGRLASAVFEATTGAASDETPAESLATVIREATRAEAEGGRSMVEQLSQEFDPDAGFGTRTLSFYKPQDNETEFQFFGVFLGLAIAAAMGTRVYITQSPFPDLRGRDFQAMAKLDAGFTSVSGFYGQEIPLSVFRDRLGAAAALIQMGYEQARDDARFPKYLRVTRNKPLPGSYLLKQAARNADDGGAPRYLLEEAEYLDQHVLAGSQTTTSRFANPDNE</sequence>
<gene>
    <name evidence="1" type="ORF">SAMN04488691_11439</name>
</gene>
<dbReference type="RefSeq" id="WP_074796624.1">
    <property type="nucleotide sequence ID" value="NZ_FOAD01000014.1"/>
</dbReference>
<reference evidence="1 2" key="1">
    <citation type="submission" date="2016-10" db="EMBL/GenBank/DDBJ databases">
        <authorList>
            <person name="de Groot N.N."/>
        </authorList>
    </citation>
    <scope>NUCLEOTIDE SEQUENCE [LARGE SCALE GENOMIC DNA]</scope>
    <source>
        <strain evidence="1 2">CDM_5</strain>
    </source>
</reference>
<protein>
    <submittedName>
        <fullName evidence="1">CRISPR-associated protein Csc3</fullName>
    </submittedName>
</protein>